<feature type="compositionally biased region" description="Basic and acidic residues" evidence="1">
    <location>
        <begin position="869"/>
        <end position="879"/>
    </location>
</feature>
<dbReference type="InterPro" id="IPR022770">
    <property type="entry name" value="IucA/IucC-like_C"/>
</dbReference>
<evidence type="ECO:0000313" key="4">
    <source>
        <dbReference type="EMBL" id="CZT13805.1"/>
    </source>
</evidence>
<accession>A0A1E1LTK5</accession>
<dbReference type="Gene3D" id="1.10.510.40">
    <property type="match status" value="1"/>
</dbReference>
<dbReference type="Gene3D" id="2.60.120.620">
    <property type="entry name" value="q2cbj1_9rhob like domain"/>
    <property type="match status" value="1"/>
</dbReference>
<evidence type="ECO:0000313" key="5">
    <source>
        <dbReference type="Proteomes" id="UP000178912"/>
    </source>
</evidence>
<dbReference type="InterPro" id="IPR007310">
    <property type="entry name" value="Aerobactin_biosyn_IucA/IucC_N"/>
</dbReference>
<name>A0A1E1LTK5_9HELO</name>
<dbReference type="Proteomes" id="UP000178912">
    <property type="component" value="Unassembled WGS sequence"/>
</dbReference>
<keyword evidence="5" id="KW-1185">Reference proteome</keyword>
<protein>
    <submittedName>
        <fullName evidence="4">Uncharacterized protein</fullName>
    </submittedName>
</protein>
<sequence length="879" mass="99142">MPISMLENAQFATSRRLLAQLVNERLVHGSVITTGLETWLHISSNLPPTRAEAEIKREVKVLLSSDAALYLKARNWHNQVIRPEHLRRPIYLQMTIEGEQGSREELDPGTILEFVYPWFQHIDVLGRKEMIMKEVRNSAANQEKWLEIAKQANTPTLDSSAVEWERTMIWGHPTHPMHRSIGAEPPLDTIDSCNIPDMLEPDIIFISVPRCDLIITGDFEELLQPLLCTLGITVFDKEHIIVPTLTRQQPAIQKYFPRARAVRTLHGSLALSNYRTVILRPEYKYQLKMALNCKITSAVRAITPGAARTAPQITKMLIEVLPKQLWFYEDVSSVVGSQISSDEAKQIGCILRLDLESRARANDEALVVSAALLQGTVHSEITYAEKIFGLDTVEKKKVWFREYTALLLQVMIPPVVDHDIGFEPHGQNVVARICTKTRALKGFAIRDLGGIRLHLPTLQSQGYQLNSLTETENWLATSNIEDVWKKVRYSLFQNHLGQMICRLDLENEGGQNIVRQELVSILRPETGGVSKELFDFFMAEKVSCKPFLRMKMADNYRESQEEQSGSYVRASTIHDRVQMGQGTTFLPGPKDASIAHLIDQVLEQGYVILPNIFTPEQVSLANSELARLSAIAAGPASKGGRNAFEGFSTARIYSLCDKSRAFDCFPIHETVLKLNDYFLQKAYLMTSYHTVVIGPGEKYQEIHTDDGLINLPRPRPLMGIGTMISLDDFTSTNGATTLIPGSHLWPDSRQPTRAEMIPAIMPAGSMVYFLNTLWHSGGANKSSAPRRSMTIQYCQPWIRTYENFTVAQGWEDLDVLPKRLLQLMGFSTHDFMGYVDGRSPRAGVEMRKKRLLEWGAGLNEDGQGEVGEEAQKEEMRSKL</sequence>
<dbReference type="Pfam" id="PF05721">
    <property type="entry name" value="PhyH"/>
    <property type="match status" value="1"/>
</dbReference>
<evidence type="ECO:0000259" key="2">
    <source>
        <dbReference type="Pfam" id="PF04183"/>
    </source>
</evidence>
<evidence type="ECO:0000256" key="1">
    <source>
        <dbReference type="SAM" id="MobiDB-lite"/>
    </source>
</evidence>
<dbReference type="Pfam" id="PF06276">
    <property type="entry name" value="FhuF"/>
    <property type="match status" value="1"/>
</dbReference>
<feature type="domain" description="Aerobactin siderophore biosynthesis IucA/IucC N-terminal" evidence="2">
    <location>
        <begin position="269"/>
        <end position="374"/>
    </location>
</feature>
<dbReference type="InterPro" id="IPR037455">
    <property type="entry name" value="LucA/IucC-like"/>
</dbReference>
<dbReference type="AlphaFoldDB" id="A0A1E1LTK5"/>
<organism evidence="4 5">
    <name type="scientific">Rhynchosporium agropyri</name>
    <dbReference type="NCBI Taxonomy" id="914238"/>
    <lineage>
        <taxon>Eukaryota</taxon>
        <taxon>Fungi</taxon>
        <taxon>Dikarya</taxon>
        <taxon>Ascomycota</taxon>
        <taxon>Pezizomycotina</taxon>
        <taxon>Leotiomycetes</taxon>
        <taxon>Helotiales</taxon>
        <taxon>Ploettnerulaceae</taxon>
        <taxon>Rhynchosporium</taxon>
    </lineage>
</organism>
<feature type="region of interest" description="Disordered" evidence="1">
    <location>
        <begin position="858"/>
        <end position="879"/>
    </location>
</feature>
<dbReference type="GO" id="GO:0016881">
    <property type="term" value="F:acid-amino acid ligase activity"/>
    <property type="evidence" value="ECO:0007669"/>
    <property type="project" value="UniProtKB-ARBA"/>
</dbReference>
<feature type="domain" description="Aerobactin siderophore biosynthesis IucA/IucC-like C-terminal" evidence="3">
    <location>
        <begin position="399"/>
        <end position="504"/>
    </location>
</feature>
<dbReference type="Pfam" id="PF04183">
    <property type="entry name" value="IucA_IucC"/>
    <property type="match status" value="1"/>
</dbReference>
<dbReference type="PANTHER" id="PTHR34384">
    <property type="entry name" value="L-2,3-DIAMINOPROPANOATE--CITRATE LIGASE"/>
    <property type="match status" value="1"/>
</dbReference>
<dbReference type="SUPFAM" id="SSF51197">
    <property type="entry name" value="Clavaminate synthase-like"/>
    <property type="match status" value="1"/>
</dbReference>
<evidence type="ECO:0000259" key="3">
    <source>
        <dbReference type="Pfam" id="PF06276"/>
    </source>
</evidence>
<proteinExistence type="predicted"/>
<dbReference type="OrthoDB" id="445007at2759"/>
<dbReference type="InterPro" id="IPR008775">
    <property type="entry name" value="Phytyl_CoA_dOase-like"/>
</dbReference>
<gene>
    <name evidence="4" type="ORF">RAG0_17303</name>
</gene>
<reference evidence="5" key="1">
    <citation type="submission" date="2016-03" db="EMBL/GenBank/DDBJ databases">
        <authorList>
            <person name="Guldener U."/>
        </authorList>
    </citation>
    <scope>NUCLEOTIDE SEQUENCE [LARGE SCALE GENOMIC DNA]</scope>
    <source>
        <strain evidence="5">04CH-RAC-A.6.1</strain>
    </source>
</reference>
<dbReference type="GO" id="GO:0019290">
    <property type="term" value="P:siderophore biosynthetic process"/>
    <property type="evidence" value="ECO:0007669"/>
    <property type="project" value="InterPro"/>
</dbReference>
<dbReference type="EMBL" id="FJUX01000214">
    <property type="protein sequence ID" value="CZT13805.1"/>
    <property type="molecule type" value="Genomic_DNA"/>
</dbReference>
<dbReference type="PANTHER" id="PTHR34384:SF5">
    <property type="entry name" value="L-2,3-DIAMINOPROPANOATE--CITRATE LIGASE"/>
    <property type="match status" value="1"/>
</dbReference>